<evidence type="ECO:0000313" key="5">
    <source>
        <dbReference type="Proteomes" id="UP000435649"/>
    </source>
</evidence>
<dbReference type="GO" id="GO:0030488">
    <property type="term" value="P:tRNA methylation"/>
    <property type="evidence" value="ECO:0007669"/>
    <property type="project" value="TreeGrafter"/>
</dbReference>
<sequence length="417" mass="45034">METAPRSLRLQIVVAGRTNSGKSSFLNLISGQDVAITSPVPGTTTDVVEKAMELRPLGPVLFLDTAGIDDRTVLGDRRVERSGRAFDRADVILLVTEAGVWGEPEERLLEAARDRKVSLIPVINKTDLAEPSPEFIAKLREATGFEPLRVSAAGGDAERERILPQLKDALLAGCPDDFLEPPPLLGDLVKPGNTVILIVPVDIQAPKGRLILPQVQAVRDALDSDALCYVVKESDYRRALGNLREKPALVVCDSQVVDLMVRETPPDIACTTFSILFARLKGDMPLLAGGAGAIRFLKPGDRVFIAEACTHHSSEDDIGRVKIPRWLANTAGGALDVTVGAGRDYPQDLSSYKLVVHCGSCMLNRRETLRRIELARRAGVPITNYGMAISACHGVLERVLSPFPEALAAFRDGGVAE</sequence>
<dbReference type="InterPro" id="IPR023873">
    <property type="entry name" value="FeFe-hyd_GTPase_HydF"/>
</dbReference>
<dbReference type="GO" id="GO:0005737">
    <property type="term" value="C:cytoplasm"/>
    <property type="evidence" value="ECO:0007669"/>
    <property type="project" value="TreeGrafter"/>
</dbReference>
<keyword evidence="5" id="KW-1185">Reference proteome</keyword>
<evidence type="ECO:0000259" key="1">
    <source>
        <dbReference type="Pfam" id="PF01926"/>
    </source>
</evidence>
<organism evidence="4 5">
    <name type="scientific">Victivallis lenta</name>
    <dbReference type="NCBI Taxonomy" id="2606640"/>
    <lineage>
        <taxon>Bacteria</taxon>
        <taxon>Pseudomonadati</taxon>
        <taxon>Lentisphaerota</taxon>
        <taxon>Lentisphaeria</taxon>
        <taxon>Victivallales</taxon>
        <taxon>Victivallaceae</taxon>
        <taxon>Victivallis</taxon>
    </lineage>
</organism>
<dbReference type="CDD" id="cd00880">
    <property type="entry name" value="Era_like"/>
    <property type="match status" value="1"/>
</dbReference>
<dbReference type="InterPro" id="IPR005225">
    <property type="entry name" value="Small_GTP-bd"/>
</dbReference>
<name>A0A844G0V5_9BACT</name>
<evidence type="ECO:0000313" key="4">
    <source>
        <dbReference type="EMBL" id="MST96604.1"/>
    </source>
</evidence>
<dbReference type="PANTHER" id="PTHR42714">
    <property type="entry name" value="TRNA MODIFICATION GTPASE GTPBP3"/>
    <property type="match status" value="1"/>
</dbReference>
<evidence type="ECO:0000259" key="3">
    <source>
        <dbReference type="Pfam" id="PF18133"/>
    </source>
</evidence>
<dbReference type="Pfam" id="PF18133">
    <property type="entry name" value="HydF_tetramer"/>
    <property type="match status" value="1"/>
</dbReference>
<dbReference type="AlphaFoldDB" id="A0A844G0V5"/>
<dbReference type="GO" id="GO:0002098">
    <property type="term" value="P:tRNA wobble uridine modification"/>
    <property type="evidence" value="ECO:0007669"/>
    <property type="project" value="TreeGrafter"/>
</dbReference>
<dbReference type="Pfam" id="PF01926">
    <property type="entry name" value="MMR_HSR1"/>
    <property type="match status" value="1"/>
</dbReference>
<feature type="domain" description="Hydrogen maturase F dimerization" evidence="2">
    <location>
        <begin position="184"/>
        <end position="282"/>
    </location>
</feature>
<dbReference type="NCBIfam" id="TIGR03918">
    <property type="entry name" value="GTP_HydF"/>
    <property type="match status" value="1"/>
</dbReference>
<dbReference type="EMBL" id="VUNS01000004">
    <property type="protein sequence ID" value="MST96604.1"/>
    <property type="molecule type" value="Genomic_DNA"/>
</dbReference>
<reference evidence="4 5" key="1">
    <citation type="submission" date="2019-08" db="EMBL/GenBank/DDBJ databases">
        <title>In-depth cultivation of the pig gut microbiome towards novel bacterial diversity and tailored functional studies.</title>
        <authorList>
            <person name="Wylensek D."/>
            <person name="Hitch T.C.A."/>
            <person name="Clavel T."/>
        </authorList>
    </citation>
    <scope>NUCLEOTIDE SEQUENCE [LARGE SCALE GENOMIC DNA]</scope>
    <source>
        <strain evidence="4 5">BBE-744-WT-12</strain>
    </source>
</reference>
<dbReference type="Proteomes" id="UP000435649">
    <property type="component" value="Unassembled WGS sequence"/>
</dbReference>
<dbReference type="InterPro" id="IPR040644">
    <property type="entry name" value="HydF_tetramer"/>
</dbReference>
<protein>
    <submittedName>
        <fullName evidence="4">[FeFe] hydrogenase H-cluster maturation GTPase HydF</fullName>
    </submittedName>
</protein>
<dbReference type="Gene3D" id="3.40.50.300">
    <property type="entry name" value="P-loop containing nucleotide triphosphate hydrolases"/>
    <property type="match status" value="1"/>
</dbReference>
<dbReference type="InterPro" id="IPR006073">
    <property type="entry name" value="GTP-bd"/>
</dbReference>
<dbReference type="PANTHER" id="PTHR42714:SF6">
    <property type="entry name" value="TRANSLATION INITIATION FACTOR IF-2"/>
    <property type="match status" value="1"/>
</dbReference>
<gene>
    <name evidence="4" type="primary">hydF</name>
    <name evidence="4" type="ORF">FYJ85_06035</name>
</gene>
<accession>A0A844G0V5</accession>
<comment type="caution">
    <text evidence="4">The sequence shown here is derived from an EMBL/GenBank/DDBJ whole genome shotgun (WGS) entry which is preliminary data.</text>
</comment>
<dbReference type="Pfam" id="PF18128">
    <property type="entry name" value="HydF_dimer"/>
    <property type="match status" value="1"/>
</dbReference>
<dbReference type="InterPro" id="IPR041606">
    <property type="entry name" value="HydF_dimer"/>
</dbReference>
<proteinExistence type="predicted"/>
<evidence type="ECO:0000259" key="2">
    <source>
        <dbReference type="Pfam" id="PF18128"/>
    </source>
</evidence>
<dbReference type="RefSeq" id="WP_154417292.1">
    <property type="nucleotide sequence ID" value="NZ_VUNS01000004.1"/>
</dbReference>
<dbReference type="Gene3D" id="3.40.50.11410">
    <property type="match status" value="1"/>
</dbReference>
<dbReference type="NCBIfam" id="TIGR00231">
    <property type="entry name" value="small_GTP"/>
    <property type="match status" value="1"/>
</dbReference>
<dbReference type="InterPro" id="IPR027417">
    <property type="entry name" value="P-loop_NTPase"/>
</dbReference>
<dbReference type="Gene3D" id="3.40.50.11420">
    <property type="match status" value="1"/>
</dbReference>
<feature type="domain" description="Hydrogen maturase F tetramerization" evidence="3">
    <location>
        <begin position="290"/>
        <end position="402"/>
    </location>
</feature>
<dbReference type="GO" id="GO:0005525">
    <property type="term" value="F:GTP binding"/>
    <property type="evidence" value="ECO:0007669"/>
    <property type="project" value="InterPro"/>
</dbReference>
<feature type="domain" description="G" evidence="1">
    <location>
        <begin position="11"/>
        <end position="125"/>
    </location>
</feature>
<dbReference type="SUPFAM" id="SSF52540">
    <property type="entry name" value="P-loop containing nucleoside triphosphate hydrolases"/>
    <property type="match status" value="1"/>
</dbReference>